<feature type="region of interest" description="Disordered" evidence="1">
    <location>
        <begin position="297"/>
        <end position="326"/>
    </location>
</feature>
<feature type="compositionally biased region" description="Polar residues" evidence="1">
    <location>
        <begin position="64"/>
        <end position="78"/>
    </location>
</feature>
<evidence type="ECO:0000313" key="2">
    <source>
        <dbReference type="EMBL" id="VUZ51671.1"/>
    </source>
</evidence>
<feature type="compositionally biased region" description="Polar residues" evidence="1">
    <location>
        <begin position="226"/>
        <end position="253"/>
    </location>
</feature>
<feature type="compositionally biased region" description="Low complexity" evidence="1">
    <location>
        <begin position="36"/>
        <end position="51"/>
    </location>
</feature>
<proteinExistence type="predicted"/>
<dbReference type="EMBL" id="CABIJS010000444">
    <property type="protein sequence ID" value="VUZ51671.1"/>
    <property type="molecule type" value="Genomic_DNA"/>
</dbReference>
<sequence length="435" mass="48265">RTRSSDKRITRSHVPIKKETKRSSISVGTRNKADQSISSVKSSITKSSSKSRNLRMSVLKDVNKSSTRVTPSRTNTDTPKCIDVSAISSKSLKRTRLSSKGTPKHSHSKRRKITEESVEIEHDPYELSGDENDSPIPFPTTSDTTVPSVKPVISRTTEVKKRKFFITRTLEVSKRPNFCSLELVQRKSKIPTKRVSKLVPSRSRPQPLTDDERARIAATTIWLPIPNQQKSQPNQENAPSLPSTSYTQSIQQPTSSILHQTLTTSLPPIEENDDFSECGLGGDKILTEDLSIQMSNPTPSLTSPSVSKAPVSGPCSTPVNKLTGKPRIKTTGYGGGLQPLADVSNVLVSSVKRRTTAEIEVKDQQEARRISFAQPLSPIPKRNSSSRGSSEQSGSGLKIPRRNRSQDEDQSNYEEWLKEFNSQLKPYEDFNLTIE</sequence>
<organism evidence="2 3">
    <name type="scientific">Hymenolepis diminuta</name>
    <name type="common">Rat tapeworm</name>
    <dbReference type="NCBI Taxonomy" id="6216"/>
    <lineage>
        <taxon>Eukaryota</taxon>
        <taxon>Metazoa</taxon>
        <taxon>Spiralia</taxon>
        <taxon>Lophotrochozoa</taxon>
        <taxon>Platyhelminthes</taxon>
        <taxon>Cestoda</taxon>
        <taxon>Eucestoda</taxon>
        <taxon>Cyclophyllidea</taxon>
        <taxon>Hymenolepididae</taxon>
        <taxon>Hymenolepis</taxon>
    </lineage>
</organism>
<dbReference type="AlphaFoldDB" id="A0A564YWL0"/>
<feature type="compositionally biased region" description="Polar residues" evidence="1">
    <location>
        <begin position="297"/>
        <end position="306"/>
    </location>
</feature>
<dbReference type="Proteomes" id="UP000321570">
    <property type="component" value="Unassembled WGS sequence"/>
</dbReference>
<feature type="region of interest" description="Disordered" evidence="1">
    <location>
        <begin position="1"/>
        <end position="117"/>
    </location>
</feature>
<feature type="compositionally biased region" description="Low complexity" evidence="1">
    <location>
        <begin position="385"/>
        <end position="396"/>
    </location>
</feature>
<protein>
    <submittedName>
        <fullName evidence="2">Uncharacterized protein</fullName>
    </submittedName>
</protein>
<name>A0A564YWL0_HYMDI</name>
<reference evidence="2 3" key="1">
    <citation type="submission" date="2019-07" db="EMBL/GenBank/DDBJ databases">
        <authorList>
            <person name="Jastrzebski P J."/>
            <person name="Paukszto L."/>
            <person name="Jastrzebski P J."/>
        </authorList>
    </citation>
    <scope>NUCLEOTIDE SEQUENCE [LARGE SCALE GENOMIC DNA]</scope>
    <source>
        <strain evidence="2 3">WMS-il1</strain>
    </source>
</reference>
<evidence type="ECO:0000256" key="1">
    <source>
        <dbReference type="SAM" id="MobiDB-lite"/>
    </source>
</evidence>
<feature type="compositionally biased region" description="Basic residues" evidence="1">
    <location>
        <begin position="91"/>
        <end position="112"/>
    </location>
</feature>
<gene>
    <name evidence="2" type="ORF">WMSIL1_LOCUS10528</name>
</gene>
<feature type="region of interest" description="Disordered" evidence="1">
    <location>
        <begin position="369"/>
        <end position="414"/>
    </location>
</feature>
<feature type="non-terminal residue" evidence="2">
    <location>
        <position position="1"/>
    </location>
</feature>
<evidence type="ECO:0000313" key="3">
    <source>
        <dbReference type="Proteomes" id="UP000321570"/>
    </source>
</evidence>
<feature type="region of interest" description="Disordered" evidence="1">
    <location>
        <begin position="223"/>
        <end position="253"/>
    </location>
</feature>
<accession>A0A564YWL0</accession>
<keyword evidence="3" id="KW-1185">Reference proteome</keyword>